<dbReference type="Pfam" id="PF07608">
    <property type="entry name" value="DUF1571"/>
    <property type="match status" value="2"/>
</dbReference>
<gene>
    <name evidence="3" type="ORF">ACFPIB_02680</name>
</gene>
<feature type="domain" description="LysM" evidence="2">
    <location>
        <begin position="180"/>
        <end position="225"/>
    </location>
</feature>
<feature type="signal peptide" evidence="1">
    <location>
        <begin position="1"/>
        <end position="22"/>
    </location>
</feature>
<dbReference type="PROSITE" id="PS51782">
    <property type="entry name" value="LYSM"/>
    <property type="match status" value="1"/>
</dbReference>
<dbReference type="InterPro" id="IPR036779">
    <property type="entry name" value="LysM_dom_sf"/>
</dbReference>
<dbReference type="CDD" id="cd00118">
    <property type="entry name" value="LysM"/>
    <property type="match status" value="1"/>
</dbReference>
<feature type="chain" id="PRO_5047421578" evidence="1">
    <location>
        <begin position="23"/>
        <end position="284"/>
    </location>
</feature>
<evidence type="ECO:0000256" key="1">
    <source>
        <dbReference type="SAM" id="SignalP"/>
    </source>
</evidence>
<organism evidence="3 4">
    <name type="scientific">Adhaeribacter terreus</name>
    <dbReference type="NCBI Taxonomy" id="529703"/>
    <lineage>
        <taxon>Bacteria</taxon>
        <taxon>Pseudomonadati</taxon>
        <taxon>Bacteroidota</taxon>
        <taxon>Cytophagia</taxon>
        <taxon>Cytophagales</taxon>
        <taxon>Hymenobacteraceae</taxon>
        <taxon>Adhaeribacter</taxon>
    </lineage>
</organism>
<evidence type="ECO:0000313" key="4">
    <source>
        <dbReference type="Proteomes" id="UP001596161"/>
    </source>
</evidence>
<dbReference type="RefSeq" id="WP_378015875.1">
    <property type="nucleotide sequence ID" value="NZ_JBHSKT010000001.1"/>
</dbReference>
<dbReference type="EMBL" id="JBHSKT010000001">
    <property type="protein sequence ID" value="MFC5269499.1"/>
    <property type="molecule type" value="Genomic_DNA"/>
</dbReference>
<protein>
    <submittedName>
        <fullName evidence="3">DUF1571 domain-containing protein</fullName>
    </submittedName>
</protein>
<comment type="caution">
    <text evidence="3">The sequence shown here is derived from an EMBL/GenBank/DDBJ whole genome shotgun (WGS) entry which is preliminary data.</text>
</comment>
<dbReference type="InterPro" id="IPR011465">
    <property type="entry name" value="DUF1571"/>
</dbReference>
<dbReference type="InterPro" id="IPR018392">
    <property type="entry name" value="LysM"/>
</dbReference>
<dbReference type="Proteomes" id="UP001596161">
    <property type="component" value="Unassembled WGS sequence"/>
</dbReference>
<reference evidence="4" key="1">
    <citation type="journal article" date="2019" name="Int. J. Syst. Evol. Microbiol.">
        <title>The Global Catalogue of Microorganisms (GCM) 10K type strain sequencing project: providing services to taxonomists for standard genome sequencing and annotation.</title>
        <authorList>
            <consortium name="The Broad Institute Genomics Platform"/>
            <consortium name="The Broad Institute Genome Sequencing Center for Infectious Disease"/>
            <person name="Wu L."/>
            <person name="Ma J."/>
        </authorList>
    </citation>
    <scope>NUCLEOTIDE SEQUENCE [LARGE SCALE GENOMIC DNA]</scope>
    <source>
        <strain evidence="4">KACC 12602</strain>
    </source>
</reference>
<dbReference type="SUPFAM" id="SSF54106">
    <property type="entry name" value="LysM domain"/>
    <property type="match status" value="1"/>
</dbReference>
<evidence type="ECO:0000259" key="2">
    <source>
        <dbReference type="PROSITE" id="PS51782"/>
    </source>
</evidence>
<accession>A0ABW0E5J9</accession>
<dbReference type="Gene3D" id="3.10.350.10">
    <property type="entry name" value="LysM domain"/>
    <property type="match status" value="1"/>
</dbReference>
<keyword evidence="4" id="KW-1185">Reference proteome</keyword>
<proteinExistence type="predicted"/>
<name>A0ABW0E5J9_9BACT</name>
<evidence type="ECO:0000313" key="3">
    <source>
        <dbReference type="EMBL" id="MFC5269499.1"/>
    </source>
</evidence>
<dbReference type="SMART" id="SM00257">
    <property type="entry name" value="LysM"/>
    <property type="match status" value="1"/>
</dbReference>
<keyword evidence="1" id="KW-0732">Signal</keyword>
<sequence length="284" mass="32466">MKKCFLFLCSLLALVCSFSFQAATPTAGQLVNEMLQAGKDVQTLKFTLQKQERIAGKLISEKASVKLQQKPFKVYLKYQSPNPGMEVLFVSGQNNNEAFIRPSSFPWTTINLNPNSNTMRSGQHHTIHEMGFSQILAITDYMLKKYGKQSGNMLKTGEPINWNGLNCYQLTLENPNFSYVEHTVGPNENVLNIAAKFRISEYMILEKNPGLDDYTDIKAGQKIKIPTDYAKKIWMLLDKKNGLPVVIKVYDEKGLFEQYEYHNLQVNPAIQVSEFTKTYKDYKF</sequence>